<reference evidence="1" key="1">
    <citation type="submission" date="2024-09" db="EMBL/GenBank/DDBJ databases">
        <title>Black Yeasts Isolated from many extreme environments.</title>
        <authorList>
            <person name="Coleine C."/>
            <person name="Stajich J.E."/>
            <person name="Selbmann L."/>
        </authorList>
    </citation>
    <scope>NUCLEOTIDE SEQUENCE</scope>
    <source>
        <strain evidence="1">CCFEE 5737</strain>
    </source>
</reference>
<sequence>MQPRVKKRKVAVKAESNEETDAEGDALEDYELLTTVAPTPPDTSPPVAAADSTGSSTPPSRPPRIHQATTSFRAPEAEMALRPSISISAHVFYPEPAMLAPQASAPRRTTPSLVHQADLVPVLTYDPGNTGVPLFYLYTFACDLASENLENYIIDLLLLLYHSTNTLPPAPMLTAMLTYVGQYHRVTRGSAFYDVCVRLVALHVEKTGGSGPLGVGGTREKNAWGEAMRGPLGVEKVFWGSVEVLLAGETREKILRDLGNSVTMASTDPLKRKGTFGEQVPLPTTLTPPLTLPQSSLFSPPAIVPLLTRSGTRTLHVPTSTLLTRCGPTFCAKLKAIQDAAQQTIIIGSGTLTIPKRLDIVSATAASLFAEWIFTAPTPSSASAPLDDGAFSDNNSATVLLTDHDALLSLTHFAATHHIERLQNDLVDFWLRHCTAAILPLALVEMCVLRPHPLGCLPGKLRTHILAEHLIRREPRVKADSGLRKVLESKSWFLMGVVDAGAERSPFGERCVFHAHVHSWRCGSEEGAMEAVRGKVMGKGKRKYQATCESGESSGEDDEAELEMDERGADKKSRCDECRKSCCSCDEAPYAWCSK</sequence>
<name>A0ACC3D6E8_9PEZI</name>
<proteinExistence type="predicted"/>
<protein>
    <submittedName>
        <fullName evidence="1">Uncharacterized protein</fullName>
    </submittedName>
</protein>
<comment type="caution">
    <text evidence="1">The sequence shown here is derived from an EMBL/GenBank/DDBJ whole genome shotgun (WGS) entry which is preliminary data.</text>
</comment>
<accession>A0ACC3D6E8</accession>
<keyword evidence="2" id="KW-1185">Reference proteome</keyword>
<dbReference type="Proteomes" id="UP001186974">
    <property type="component" value="Unassembled WGS sequence"/>
</dbReference>
<gene>
    <name evidence="1" type="ORF">LTS18_003793</name>
</gene>
<evidence type="ECO:0000313" key="1">
    <source>
        <dbReference type="EMBL" id="KAK3062568.1"/>
    </source>
</evidence>
<organism evidence="1 2">
    <name type="scientific">Coniosporium uncinatum</name>
    <dbReference type="NCBI Taxonomy" id="93489"/>
    <lineage>
        <taxon>Eukaryota</taxon>
        <taxon>Fungi</taxon>
        <taxon>Dikarya</taxon>
        <taxon>Ascomycota</taxon>
        <taxon>Pezizomycotina</taxon>
        <taxon>Dothideomycetes</taxon>
        <taxon>Dothideomycetes incertae sedis</taxon>
        <taxon>Coniosporium</taxon>
    </lineage>
</organism>
<dbReference type="EMBL" id="JAWDJW010007230">
    <property type="protein sequence ID" value="KAK3062568.1"/>
    <property type="molecule type" value="Genomic_DNA"/>
</dbReference>
<evidence type="ECO:0000313" key="2">
    <source>
        <dbReference type="Proteomes" id="UP001186974"/>
    </source>
</evidence>